<proteinExistence type="predicted"/>
<evidence type="ECO:0000256" key="1">
    <source>
        <dbReference type="SAM" id="Coils"/>
    </source>
</evidence>
<evidence type="ECO:0000313" key="4">
    <source>
        <dbReference type="Proteomes" id="UP000746471"/>
    </source>
</evidence>
<evidence type="ECO:0000313" key="3">
    <source>
        <dbReference type="EMBL" id="MBS7527984.1"/>
    </source>
</evidence>
<reference evidence="3 4" key="1">
    <citation type="submission" date="2021-05" db="EMBL/GenBank/DDBJ databases">
        <title>Fusibacter ferrireducens sp. nov., an anaerobic, sulfur- and Fe-reducing bacterium isolated from the mangrove sediment.</title>
        <authorList>
            <person name="Qiu D."/>
        </authorList>
    </citation>
    <scope>NUCLEOTIDE SEQUENCE [LARGE SCALE GENOMIC DNA]</scope>
    <source>
        <strain evidence="3 4">DSM 12116</strain>
    </source>
</reference>
<name>A0ABS5PS43_9FIRM</name>
<keyword evidence="2" id="KW-0472">Membrane</keyword>
<dbReference type="RefSeq" id="WP_213237846.1">
    <property type="nucleotide sequence ID" value="NZ_JAHBCL010000029.1"/>
</dbReference>
<organism evidence="3 4">
    <name type="scientific">Fusibacter paucivorans</name>
    <dbReference type="NCBI Taxonomy" id="76009"/>
    <lineage>
        <taxon>Bacteria</taxon>
        <taxon>Bacillati</taxon>
        <taxon>Bacillota</taxon>
        <taxon>Clostridia</taxon>
        <taxon>Eubacteriales</taxon>
        <taxon>Eubacteriales Family XII. Incertae Sedis</taxon>
        <taxon>Fusibacter</taxon>
    </lineage>
</organism>
<feature type="coiled-coil region" evidence="1">
    <location>
        <begin position="26"/>
        <end position="53"/>
    </location>
</feature>
<keyword evidence="4" id="KW-1185">Reference proteome</keyword>
<keyword evidence="1" id="KW-0175">Coiled coil</keyword>
<keyword evidence="2" id="KW-1133">Transmembrane helix</keyword>
<comment type="caution">
    <text evidence="3">The sequence shown here is derived from an EMBL/GenBank/DDBJ whole genome shotgun (WGS) entry which is preliminary data.</text>
</comment>
<protein>
    <submittedName>
        <fullName evidence="3">Uncharacterized protein</fullName>
    </submittedName>
</protein>
<keyword evidence="2" id="KW-0812">Transmembrane</keyword>
<evidence type="ECO:0000256" key="2">
    <source>
        <dbReference type="SAM" id="Phobius"/>
    </source>
</evidence>
<feature type="transmembrane region" description="Helical" evidence="2">
    <location>
        <begin position="6"/>
        <end position="24"/>
    </location>
</feature>
<accession>A0ABS5PS43</accession>
<gene>
    <name evidence="3" type="ORF">KHM83_14965</name>
</gene>
<dbReference type="EMBL" id="JAHBCL010000029">
    <property type="protein sequence ID" value="MBS7527984.1"/>
    <property type="molecule type" value="Genomic_DNA"/>
</dbReference>
<sequence>MKKEHIVMIGLIIIIIGTIWYGSFSSSRLTTENQQLLSQLTALKSQIDAIQSTQQAENQQLKLYEAIAEAQSDKVTHYQTILADQMAIMAAEGIDSGKYIHLYAFDDMWNPQMLYFINNETLLNASGMSDITANDAENMLNDVIQRMSAEIFDYLPIQLEKLESDSETDGYCAYINLEELPNAENDDQYRGWLNRYFQGSSGGGSTERTLIYNVLQPDLNWWPVTSAVFTYQHETIYYDHVPELTEIVRRDDLVMIKE</sequence>
<dbReference type="Proteomes" id="UP000746471">
    <property type="component" value="Unassembled WGS sequence"/>
</dbReference>